<protein>
    <recommendedName>
        <fullName evidence="2">sucrose-phosphate synthase</fullName>
        <ecNumber evidence="2">2.4.1.14</ecNumber>
    </recommendedName>
</protein>
<dbReference type="EC" id="2.4.1.14" evidence="2"/>
<comment type="catalytic activity">
    <reaction evidence="5">
        <text>beta-D-fructose 6-phosphate + UDP-alpha-D-glucose = sucrose 6(F)-phosphate + UDP + H(+)</text>
        <dbReference type="Rhea" id="RHEA:22172"/>
        <dbReference type="ChEBI" id="CHEBI:15378"/>
        <dbReference type="ChEBI" id="CHEBI:57634"/>
        <dbReference type="ChEBI" id="CHEBI:57723"/>
        <dbReference type="ChEBI" id="CHEBI:58223"/>
        <dbReference type="ChEBI" id="CHEBI:58885"/>
        <dbReference type="EC" id="2.4.1.14"/>
    </reaction>
</comment>
<dbReference type="GO" id="GO:0046524">
    <property type="term" value="F:sucrose-phosphate synthase activity"/>
    <property type="evidence" value="ECO:0007669"/>
    <property type="project" value="UniProtKB-EC"/>
</dbReference>
<dbReference type="SUPFAM" id="SSF53756">
    <property type="entry name" value="UDP-Glycosyltransferase/glycogen phosphorylase"/>
    <property type="match status" value="1"/>
</dbReference>
<evidence type="ECO:0000256" key="3">
    <source>
        <dbReference type="ARBA" id="ARBA00022676"/>
    </source>
</evidence>
<comment type="caution">
    <text evidence="9">The sequence shown here is derived from an EMBL/GenBank/DDBJ whole genome shotgun (WGS) entry which is preliminary data.</text>
</comment>
<dbReference type="EMBL" id="DOYJ01000133">
    <property type="protein sequence ID" value="HCB75459.1"/>
    <property type="molecule type" value="Genomic_DNA"/>
</dbReference>
<dbReference type="AlphaFoldDB" id="A0A3D0WA89"/>
<dbReference type="Gene3D" id="3.40.50.1000">
    <property type="entry name" value="HAD superfamily/HAD-like"/>
    <property type="match status" value="1"/>
</dbReference>
<dbReference type="Pfam" id="PF05116">
    <property type="entry name" value="S6PP"/>
    <property type="match status" value="1"/>
</dbReference>
<dbReference type="InterPro" id="IPR036412">
    <property type="entry name" value="HAD-like_sf"/>
</dbReference>
<reference evidence="9 10" key="1">
    <citation type="journal article" date="2018" name="Nat. Biotechnol.">
        <title>A standardized bacterial taxonomy based on genome phylogeny substantially revises the tree of life.</title>
        <authorList>
            <person name="Parks D.H."/>
            <person name="Chuvochina M."/>
            <person name="Waite D.W."/>
            <person name="Rinke C."/>
            <person name="Skarshewski A."/>
            <person name="Chaumeil P.A."/>
            <person name="Hugenholtz P."/>
        </authorList>
    </citation>
    <scope>NUCLEOTIDE SEQUENCE [LARGE SCALE GENOMIC DNA]</scope>
    <source>
        <strain evidence="9">UBA9015</strain>
    </source>
</reference>
<sequence>MHIVHLALGGCLKAPPIKYGITADTGGHIAYVIDAALAQARLRGVEQVTIVTRRFTDARLGAVHGAATEPVAPGVAIRRIATPSPGYLEKEALAAELPAFVEAFCAYLDALDRRPDVIHAHFADAAAVAAEAERRFGIPFVYTPHALGIDKQRQGLECPGLAARIEGERAAIRGASAVIVSTREEASRQVGGYGMAPGTRVHVVAPGVPARHGDTGSAITDRLGEWLSDPDKPIILAIARPVAKKNLAALLRAYAGDAALREAANLVILAGQHDHASDEEAAVLDALRALAGRPSLAGRIALPPRHDAGDVAALYARAAAGGLFVNPALHEPFGLTLLEAAAAGVPIVATNRGGAAEIVATIGHGLSVDPTDEAALAAAMGAILCNRARHRGFAEAGRRGVGTYDWDRYAAGSVSIYADLAEPGLLACDIDNTLTGSRAAAAAFAAWRGAASLPFVVATGRSLPMAQAILTRWGLPVPDAFIVDVGTRIMLPDGRGGWRECEDYAAALDEGWDRGAVEAALAPLDLDAQPPETAGPHKLSYFGGAGDATRMRGALAAAGVRAQVIFSHGRLIDVIAATGGKARAIAAYAARTGLALAQCVAAGDSGNDIDMLTACGHAIVVGNAGDELAVLPDRPGLYRAAACHADGVIEGLARLGLAALPTAKVA</sequence>
<dbReference type="SFLD" id="SFLDG01141">
    <property type="entry name" value="C2.B.1:_Sucrose_Phosphatase_Li"/>
    <property type="match status" value="1"/>
</dbReference>
<evidence type="ECO:0000256" key="4">
    <source>
        <dbReference type="ARBA" id="ARBA00022679"/>
    </source>
</evidence>
<dbReference type="Pfam" id="PF13579">
    <property type="entry name" value="Glyco_trans_4_4"/>
    <property type="match status" value="1"/>
</dbReference>
<dbReference type="PANTHER" id="PTHR46039">
    <property type="entry name" value="SUCROSE-PHOSPHATE SYNTHASE 3-RELATED"/>
    <property type="match status" value="1"/>
</dbReference>
<keyword evidence="3" id="KW-0328">Glycosyltransferase</keyword>
<dbReference type="Gene3D" id="3.40.50.2000">
    <property type="entry name" value="Glycogen Phosphorylase B"/>
    <property type="match status" value="2"/>
</dbReference>
<evidence type="ECO:0000313" key="9">
    <source>
        <dbReference type="EMBL" id="HCB75459.1"/>
    </source>
</evidence>
<name>A0A3D0WA89_9SPHN</name>
<comment type="similarity">
    <text evidence="1">Belongs to the glycosyltransferase 1 family.</text>
</comment>
<dbReference type="SUPFAM" id="SSF56784">
    <property type="entry name" value="HAD-like"/>
    <property type="match status" value="1"/>
</dbReference>
<evidence type="ECO:0000256" key="5">
    <source>
        <dbReference type="ARBA" id="ARBA00047471"/>
    </source>
</evidence>
<evidence type="ECO:0000259" key="6">
    <source>
        <dbReference type="Pfam" id="PF00534"/>
    </source>
</evidence>
<keyword evidence="9" id="KW-0378">Hydrolase</keyword>
<keyword evidence="4" id="KW-0808">Transferase</keyword>
<dbReference type="InterPro" id="IPR023214">
    <property type="entry name" value="HAD_sf"/>
</dbReference>
<organism evidence="9 10">
    <name type="scientific">Sphingomonas bacterium</name>
    <dbReference type="NCBI Taxonomy" id="1895847"/>
    <lineage>
        <taxon>Bacteria</taxon>
        <taxon>Pseudomonadati</taxon>
        <taxon>Pseudomonadota</taxon>
        <taxon>Alphaproteobacteria</taxon>
        <taxon>Sphingomonadales</taxon>
        <taxon>Sphingomonadaceae</taxon>
        <taxon>Sphingomonas</taxon>
    </lineage>
</organism>
<dbReference type="InterPro" id="IPR044161">
    <property type="entry name" value="SPS"/>
</dbReference>
<dbReference type="InterPro" id="IPR001296">
    <property type="entry name" value="Glyco_trans_1"/>
</dbReference>
<dbReference type="Pfam" id="PF00534">
    <property type="entry name" value="Glycos_transf_1"/>
    <property type="match status" value="1"/>
</dbReference>
<feature type="domain" description="Glycosyltransferase subfamily 4-like N-terminal" evidence="8">
    <location>
        <begin position="26"/>
        <end position="207"/>
    </location>
</feature>
<dbReference type="GO" id="GO:0016787">
    <property type="term" value="F:hydrolase activity"/>
    <property type="evidence" value="ECO:0007669"/>
    <property type="project" value="UniProtKB-KW"/>
</dbReference>
<dbReference type="PANTHER" id="PTHR46039:SF5">
    <property type="entry name" value="SUCROSE-PHOSPHATE SYNTHASE 3-RELATED"/>
    <property type="match status" value="1"/>
</dbReference>
<dbReference type="SFLD" id="SFLDS00003">
    <property type="entry name" value="Haloacid_Dehalogenase"/>
    <property type="match status" value="1"/>
</dbReference>
<proteinExistence type="inferred from homology"/>
<evidence type="ECO:0000256" key="1">
    <source>
        <dbReference type="ARBA" id="ARBA00006530"/>
    </source>
</evidence>
<dbReference type="Proteomes" id="UP000262699">
    <property type="component" value="Unassembled WGS sequence"/>
</dbReference>
<accession>A0A3D0WA89</accession>
<gene>
    <name evidence="9" type="ORF">DEP91_04690</name>
</gene>
<evidence type="ECO:0000259" key="7">
    <source>
        <dbReference type="Pfam" id="PF05116"/>
    </source>
</evidence>
<evidence type="ECO:0000256" key="2">
    <source>
        <dbReference type="ARBA" id="ARBA00012536"/>
    </source>
</evidence>
<feature type="domain" description="Glycosyl transferase family 1" evidence="6">
    <location>
        <begin position="226"/>
        <end position="399"/>
    </location>
</feature>
<evidence type="ECO:0000313" key="10">
    <source>
        <dbReference type="Proteomes" id="UP000262699"/>
    </source>
</evidence>
<dbReference type="Gene3D" id="3.90.1070.10">
    <property type="match status" value="1"/>
</dbReference>
<dbReference type="InterPro" id="IPR006380">
    <property type="entry name" value="SPP-like_dom"/>
</dbReference>
<feature type="domain" description="Sucrose phosphatase-like" evidence="7">
    <location>
        <begin position="424"/>
        <end position="654"/>
    </location>
</feature>
<evidence type="ECO:0000259" key="8">
    <source>
        <dbReference type="Pfam" id="PF13579"/>
    </source>
</evidence>
<dbReference type="InterPro" id="IPR028098">
    <property type="entry name" value="Glyco_trans_4-like_N"/>
</dbReference>
<dbReference type="SFLD" id="SFLDG01140">
    <property type="entry name" value="C2.B:_Phosphomannomutase_and_P"/>
    <property type="match status" value="1"/>
</dbReference>